<dbReference type="InterPro" id="IPR036097">
    <property type="entry name" value="HisK_dim/P_sf"/>
</dbReference>
<dbReference type="Pfam" id="PF02518">
    <property type="entry name" value="HATPase_c"/>
    <property type="match status" value="1"/>
</dbReference>
<evidence type="ECO:0000256" key="6">
    <source>
        <dbReference type="ARBA" id="ARBA00022679"/>
    </source>
</evidence>
<dbReference type="InterPro" id="IPR003661">
    <property type="entry name" value="HisK_dim/P_dom"/>
</dbReference>
<evidence type="ECO:0000256" key="13">
    <source>
        <dbReference type="ARBA" id="ARBA00023136"/>
    </source>
</evidence>
<dbReference type="EMBL" id="BAAACP010000013">
    <property type="protein sequence ID" value="GAA0865102.1"/>
    <property type="molecule type" value="Genomic_DNA"/>
</dbReference>
<dbReference type="InterPro" id="IPR036890">
    <property type="entry name" value="HATPase_C_sf"/>
</dbReference>
<evidence type="ECO:0000256" key="5">
    <source>
        <dbReference type="ARBA" id="ARBA00022553"/>
    </source>
</evidence>
<dbReference type="InterPro" id="IPR003660">
    <property type="entry name" value="HAMP_dom"/>
</dbReference>
<dbReference type="CDD" id="cd06225">
    <property type="entry name" value="HAMP"/>
    <property type="match status" value="1"/>
</dbReference>
<dbReference type="Pfam" id="PF00512">
    <property type="entry name" value="HisKA"/>
    <property type="match status" value="1"/>
</dbReference>
<dbReference type="PANTHER" id="PTHR45528:SF1">
    <property type="entry name" value="SENSOR HISTIDINE KINASE CPXA"/>
    <property type="match status" value="1"/>
</dbReference>
<dbReference type="PROSITE" id="PS50885">
    <property type="entry name" value="HAMP"/>
    <property type="match status" value="1"/>
</dbReference>
<evidence type="ECO:0000256" key="9">
    <source>
        <dbReference type="ARBA" id="ARBA00022777"/>
    </source>
</evidence>
<feature type="transmembrane region" description="Helical" evidence="14">
    <location>
        <begin position="104"/>
        <end position="129"/>
    </location>
</feature>
<dbReference type="SUPFAM" id="SSF47384">
    <property type="entry name" value="Homodimeric domain of signal transducing histidine kinase"/>
    <property type="match status" value="1"/>
</dbReference>
<dbReference type="Proteomes" id="UP001400965">
    <property type="component" value="Unassembled WGS sequence"/>
</dbReference>
<feature type="transmembrane region" description="Helical" evidence="14">
    <location>
        <begin position="20"/>
        <end position="42"/>
    </location>
</feature>
<name>A0ABN1M6Z7_9FIRM</name>
<evidence type="ECO:0000256" key="7">
    <source>
        <dbReference type="ARBA" id="ARBA00022692"/>
    </source>
</evidence>
<feature type="transmembrane region" description="Helical" evidence="14">
    <location>
        <begin position="73"/>
        <end position="92"/>
    </location>
</feature>
<dbReference type="InterPro" id="IPR005467">
    <property type="entry name" value="His_kinase_dom"/>
</dbReference>
<evidence type="ECO:0000256" key="1">
    <source>
        <dbReference type="ARBA" id="ARBA00000085"/>
    </source>
</evidence>
<keyword evidence="8" id="KW-0547">Nucleotide-binding</keyword>
<keyword evidence="13 14" id="KW-0472">Membrane</keyword>
<feature type="domain" description="HAMP" evidence="16">
    <location>
        <begin position="250"/>
        <end position="296"/>
    </location>
</feature>
<evidence type="ECO:0000259" key="15">
    <source>
        <dbReference type="PROSITE" id="PS50109"/>
    </source>
</evidence>
<keyword evidence="9 17" id="KW-0418">Kinase</keyword>
<evidence type="ECO:0000259" key="16">
    <source>
        <dbReference type="PROSITE" id="PS50885"/>
    </source>
</evidence>
<feature type="transmembrane region" description="Helical" evidence="14">
    <location>
        <begin position="219"/>
        <end position="239"/>
    </location>
</feature>
<keyword evidence="11 14" id="KW-1133">Transmembrane helix</keyword>
<dbReference type="InterPro" id="IPR003594">
    <property type="entry name" value="HATPase_dom"/>
</dbReference>
<dbReference type="CDD" id="cd00082">
    <property type="entry name" value="HisKA"/>
    <property type="match status" value="1"/>
</dbReference>
<feature type="domain" description="Histidine kinase" evidence="15">
    <location>
        <begin position="311"/>
        <end position="525"/>
    </location>
</feature>
<accession>A0ABN1M6Z7</accession>
<evidence type="ECO:0000256" key="11">
    <source>
        <dbReference type="ARBA" id="ARBA00022989"/>
    </source>
</evidence>
<evidence type="ECO:0000256" key="10">
    <source>
        <dbReference type="ARBA" id="ARBA00022840"/>
    </source>
</evidence>
<keyword evidence="4" id="KW-1003">Cell membrane</keyword>
<reference evidence="17 18" key="1">
    <citation type="journal article" date="2019" name="Int. J. Syst. Evol. Microbiol.">
        <title>The Global Catalogue of Microorganisms (GCM) 10K type strain sequencing project: providing services to taxonomists for standard genome sequencing and annotation.</title>
        <authorList>
            <consortium name="The Broad Institute Genomics Platform"/>
            <consortium name="The Broad Institute Genome Sequencing Center for Infectious Disease"/>
            <person name="Wu L."/>
            <person name="Ma J."/>
        </authorList>
    </citation>
    <scope>NUCLEOTIDE SEQUENCE [LARGE SCALE GENOMIC DNA]</scope>
    <source>
        <strain evidence="17 18">JCM 6486</strain>
    </source>
</reference>
<dbReference type="PANTHER" id="PTHR45528">
    <property type="entry name" value="SENSOR HISTIDINE KINASE CPXA"/>
    <property type="match status" value="1"/>
</dbReference>
<evidence type="ECO:0000313" key="17">
    <source>
        <dbReference type="EMBL" id="GAA0865102.1"/>
    </source>
</evidence>
<keyword evidence="7 14" id="KW-0812">Transmembrane</keyword>
<dbReference type="PRINTS" id="PR00344">
    <property type="entry name" value="BCTRLSENSOR"/>
</dbReference>
<keyword evidence="18" id="KW-1185">Reference proteome</keyword>
<dbReference type="SMART" id="SM00388">
    <property type="entry name" value="HisKA"/>
    <property type="match status" value="1"/>
</dbReference>
<dbReference type="Gene3D" id="3.30.565.10">
    <property type="entry name" value="Histidine kinase-like ATPase, C-terminal domain"/>
    <property type="match status" value="1"/>
</dbReference>
<keyword evidence="6" id="KW-0808">Transferase</keyword>
<comment type="catalytic activity">
    <reaction evidence="1">
        <text>ATP + protein L-histidine = ADP + protein N-phospho-L-histidine.</text>
        <dbReference type="EC" id="2.7.13.3"/>
    </reaction>
</comment>
<proteinExistence type="predicted"/>
<evidence type="ECO:0000256" key="14">
    <source>
        <dbReference type="SAM" id="Phobius"/>
    </source>
</evidence>
<evidence type="ECO:0000313" key="18">
    <source>
        <dbReference type="Proteomes" id="UP001400965"/>
    </source>
</evidence>
<dbReference type="EC" id="2.7.13.3" evidence="3"/>
<gene>
    <name evidence="17" type="ORF">GCM10008917_21150</name>
</gene>
<keyword evidence="5" id="KW-0597">Phosphoprotein</keyword>
<dbReference type="Gene3D" id="1.10.287.130">
    <property type="match status" value="1"/>
</dbReference>
<dbReference type="GO" id="GO:0016301">
    <property type="term" value="F:kinase activity"/>
    <property type="evidence" value="ECO:0007669"/>
    <property type="project" value="UniProtKB-KW"/>
</dbReference>
<protein>
    <recommendedName>
        <fullName evidence="3">histidine kinase</fullName>
        <ecNumber evidence="3">2.7.13.3</ecNumber>
    </recommendedName>
</protein>
<comment type="subcellular location">
    <subcellularLocation>
        <location evidence="2">Cell membrane</location>
        <topology evidence="2">Multi-pass membrane protein</topology>
    </subcellularLocation>
</comment>
<evidence type="ECO:0000256" key="2">
    <source>
        <dbReference type="ARBA" id="ARBA00004651"/>
    </source>
</evidence>
<dbReference type="InterPro" id="IPR050398">
    <property type="entry name" value="HssS/ArlS-like"/>
</dbReference>
<keyword evidence="12" id="KW-0902">Two-component regulatory system</keyword>
<dbReference type="InterPro" id="IPR004358">
    <property type="entry name" value="Sig_transdc_His_kin-like_C"/>
</dbReference>
<dbReference type="SUPFAM" id="SSF55874">
    <property type="entry name" value="ATPase domain of HSP90 chaperone/DNA topoisomerase II/histidine kinase"/>
    <property type="match status" value="1"/>
</dbReference>
<dbReference type="PROSITE" id="PS50109">
    <property type="entry name" value="HIS_KIN"/>
    <property type="match status" value="1"/>
</dbReference>
<evidence type="ECO:0000256" key="12">
    <source>
        <dbReference type="ARBA" id="ARBA00023012"/>
    </source>
</evidence>
<organism evidence="17 18">
    <name type="scientific">Paraclostridium tenue</name>
    <dbReference type="NCBI Taxonomy" id="1737"/>
    <lineage>
        <taxon>Bacteria</taxon>
        <taxon>Bacillati</taxon>
        <taxon>Bacillota</taxon>
        <taxon>Clostridia</taxon>
        <taxon>Peptostreptococcales</taxon>
        <taxon>Peptostreptococcaceae</taxon>
        <taxon>Paraclostridium</taxon>
    </lineage>
</organism>
<dbReference type="SMART" id="SM00387">
    <property type="entry name" value="HATPase_c"/>
    <property type="match status" value="1"/>
</dbReference>
<evidence type="ECO:0000256" key="3">
    <source>
        <dbReference type="ARBA" id="ARBA00012438"/>
    </source>
</evidence>
<evidence type="ECO:0000256" key="4">
    <source>
        <dbReference type="ARBA" id="ARBA00022475"/>
    </source>
</evidence>
<feature type="transmembrane region" description="Helical" evidence="14">
    <location>
        <begin position="141"/>
        <end position="160"/>
    </location>
</feature>
<sequence>MAIKLKKLLINNPFLKFLSLFILFISLSILFEVCFNIMFNFLGFSTTSHMAKYYLFGPVFEYSRTELLIIQKHIAFTTSIISLICFIIYLLNRKSNIKFINSSIRLVNFVSIEIILTCIIFVFFTRYCVWKRTYEFYDTDLIIANTIILWVFYLSFISIYSSRNNIKSRFISIYLVKKFISKKDKNTLAKKISIAFVIAVLIQFFFVFFTIIMLDYWPIYALTRAIYLSIVSIICYSYIYKKIEEKIDYIEYIERNIKNIENGDLKYKLDIIGNDELASIATSVNNIGEGLDKALESQLKNEKMKTELITNVSHDLKTPLTSIISYIDILKNNKLDKQTTNNYLSILDKKSQRLKNLVDDIFEASKISSGDIELHFEKTDIKELLIQSIVELDDKIESSKLDFILNTPNEPIFTNIDGKRMFRVFDNLISNIVKYSLPNTRVYVDVYTDCGYVLITMKNISNHKLNISPDELLERFVRGDVSRNTSGSGLGLSIANNLVDMQGGKLELDIDGDLFKVKLKFRILQNLNGCKA</sequence>
<keyword evidence="10" id="KW-0067">ATP-binding</keyword>
<comment type="caution">
    <text evidence="17">The sequence shown here is derived from an EMBL/GenBank/DDBJ whole genome shotgun (WGS) entry which is preliminary data.</text>
</comment>
<feature type="transmembrane region" description="Helical" evidence="14">
    <location>
        <begin position="192"/>
        <end position="213"/>
    </location>
</feature>
<evidence type="ECO:0000256" key="8">
    <source>
        <dbReference type="ARBA" id="ARBA00022741"/>
    </source>
</evidence>